<protein>
    <recommendedName>
        <fullName evidence="1">Transposase IS200-like domain-containing protein</fullName>
    </recommendedName>
</protein>
<dbReference type="Proteomes" id="UP000652231">
    <property type="component" value="Unassembled WGS sequence"/>
</dbReference>
<dbReference type="PANTHER" id="PTHR36966">
    <property type="entry name" value="REP-ASSOCIATED TYROSINE TRANSPOSASE"/>
    <property type="match status" value="1"/>
</dbReference>
<proteinExistence type="predicted"/>
<accession>A0A8J2Y8N1</accession>
<dbReference type="GO" id="GO:0043565">
    <property type="term" value="F:sequence-specific DNA binding"/>
    <property type="evidence" value="ECO:0007669"/>
    <property type="project" value="TreeGrafter"/>
</dbReference>
<dbReference type="EMBL" id="BMGK01000002">
    <property type="protein sequence ID" value="GGD84234.1"/>
    <property type="molecule type" value="Genomic_DNA"/>
</dbReference>
<dbReference type="GO" id="GO:0006313">
    <property type="term" value="P:DNA transposition"/>
    <property type="evidence" value="ECO:0007669"/>
    <property type="project" value="InterPro"/>
</dbReference>
<evidence type="ECO:0000259" key="1">
    <source>
        <dbReference type="SMART" id="SM01321"/>
    </source>
</evidence>
<dbReference type="GO" id="GO:0004803">
    <property type="term" value="F:transposase activity"/>
    <property type="evidence" value="ECO:0007669"/>
    <property type="project" value="InterPro"/>
</dbReference>
<feature type="domain" description="Transposase IS200-like" evidence="1">
    <location>
        <begin position="7"/>
        <end position="161"/>
    </location>
</feature>
<comment type="caution">
    <text evidence="2">The sequence shown here is derived from an EMBL/GenBank/DDBJ whole genome shotgun (WGS) entry which is preliminary data.</text>
</comment>
<dbReference type="AlphaFoldDB" id="A0A8J2Y8N1"/>
<dbReference type="Gene3D" id="3.30.70.1290">
    <property type="entry name" value="Transposase IS200-like"/>
    <property type="match status" value="1"/>
</dbReference>
<keyword evidence="3" id="KW-1185">Reference proteome</keyword>
<dbReference type="SMART" id="SM01321">
    <property type="entry name" value="Y1_Tnp"/>
    <property type="match status" value="1"/>
</dbReference>
<evidence type="ECO:0000313" key="3">
    <source>
        <dbReference type="Proteomes" id="UP000652231"/>
    </source>
</evidence>
<reference evidence="2" key="1">
    <citation type="journal article" date="2014" name="Int. J. Syst. Evol. Microbiol.">
        <title>Complete genome sequence of Corynebacterium casei LMG S-19264T (=DSM 44701T), isolated from a smear-ripened cheese.</title>
        <authorList>
            <consortium name="US DOE Joint Genome Institute (JGI-PGF)"/>
            <person name="Walter F."/>
            <person name="Albersmeier A."/>
            <person name="Kalinowski J."/>
            <person name="Ruckert C."/>
        </authorList>
    </citation>
    <scope>NUCLEOTIDE SEQUENCE</scope>
    <source>
        <strain evidence="2">CGMCC 1.12924</strain>
    </source>
</reference>
<sequence length="172" mass="20277">MYGYNYSRDNLYFVTICVKDMKCEFGDIKPLDEPPPEGPARELSMTSRNQNHKKMILNRKGEIAEQQWFWLGNQYPYVILHSFIVMPNHIHGILEIDSSKVEEGCMKIKSLSELMGAFKTTSSKLIHLSGYKEFKWHRSFHDHIIRSKKAYQNISKYIETNPLRWESDSKNQ</sequence>
<dbReference type="PANTHER" id="PTHR36966:SF1">
    <property type="entry name" value="REP-ASSOCIATED TYROSINE TRANSPOSASE"/>
    <property type="match status" value="1"/>
</dbReference>
<dbReference type="SUPFAM" id="SSF143422">
    <property type="entry name" value="Transposase IS200-like"/>
    <property type="match status" value="1"/>
</dbReference>
<name>A0A8J2Y8N1_9FLAO</name>
<dbReference type="InterPro" id="IPR036515">
    <property type="entry name" value="Transposase_17_sf"/>
</dbReference>
<evidence type="ECO:0000313" key="2">
    <source>
        <dbReference type="EMBL" id="GGD84234.1"/>
    </source>
</evidence>
<reference evidence="2" key="2">
    <citation type="submission" date="2020-09" db="EMBL/GenBank/DDBJ databases">
        <authorList>
            <person name="Sun Q."/>
            <person name="Zhou Y."/>
        </authorList>
    </citation>
    <scope>NUCLEOTIDE SEQUENCE</scope>
    <source>
        <strain evidence="2">CGMCC 1.12924</strain>
    </source>
</reference>
<dbReference type="InterPro" id="IPR052715">
    <property type="entry name" value="RAYT_transposase"/>
</dbReference>
<dbReference type="InterPro" id="IPR002686">
    <property type="entry name" value="Transposase_17"/>
</dbReference>
<organism evidence="2 3">
    <name type="scientific">Planktosalinus lacus</name>
    <dbReference type="NCBI Taxonomy" id="1526573"/>
    <lineage>
        <taxon>Bacteria</taxon>
        <taxon>Pseudomonadati</taxon>
        <taxon>Bacteroidota</taxon>
        <taxon>Flavobacteriia</taxon>
        <taxon>Flavobacteriales</taxon>
        <taxon>Flavobacteriaceae</taxon>
        <taxon>Planktosalinus</taxon>
    </lineage>
</organism>
<gene>
    <name evidence="2" type="ORF">GCM10011312_05290</name>
</gene>